<evidence type="ECO:0000313" key="1">
    <source>
        <dbReference type="EMBL" id="ROZ64085.1"/>
    </source>
</evidence>
<organism evidence="1 2">
    <name type="scientific">Kocuria soli</name>
    <dbReference type="NCBI Taxonomy" id="2485125"/>
    <lineage>
        <taxon>Bacteria</taxon>
        <taxon>Bacillati</taxon>
        <taxon>Actinomycetota</taxon>
        <taxon>Actinomycetes</taxon>
        <taxon>Micrococcales</taxon>
        <taxon>Micrococcaceae</taxon>
        <taxon>Kocuria</taxon>
    </lineage>
</organism>
<keyword evidence="2" id="KW-1185">Reference proteome</keyword>
<dbReference type="EMBL" id="RKMF01000004">
    <property type="protein sequence ID" value="ROZ64085.1"/>
    <property type="molecule type" value="Genomic_DNA"/>
</dbReference>
<sequence>MASVLTNTIPEVAPAHVGQADLDADRSATRRKVRATGAVVEVGIAPVHDTAEFSALLIAQDPECPSVEGKPVRLVWQGQREVPGVAVGVYLDCVGLLCHRGPDATIFNPRYEIVAKKVRR</sequence>
<name>A0A3N3ZTH6_9MICC</name>
<evidence type="ECO:0000313" key="2">
    <source>
        <dbReference type="Proteomes" id="UP000270616"/>
    </source>
</evidence>
<reference evidence="1 2" key="1">
    <citation type="submission" date="2018-10" db="EMBL/GenBank/DDBJ databases">
        <title>Kocuria sp. M5W7-7, whole genome shotgun sequence.</title>
        <authorList>
            <person name="Tuo L."/>
        </authorList>
    </citation>
    <scope>NUCLEOTIDE SEQUENCE [LARGE SCALE GENOMIC DNA]</scope>
    <source>
        <strain evidence="1 2">M5W7-7</strain>
    </source>
</reference>
<proteinExistence type="predicted"/>
<evidence type="ECO:0008006" key="3">
    <source>
        <dbReference type="Google" id="ProtNLM"/>
    </source>
</evidence>
<dbReference type="OrthoDB" id="3268233at2"/>
<dbReference type="Proteomes" id="UP000270616">
    <property type="component" value="Unassembled WGS sequence"/>
</dbReference>
<comment type="caution">
    <text evidence="1">The sequence shown here is derived from an EMBL/GenBank/DDBJ whole genome shotgun (WGS) entry which is preliminary data.</text>
</comment>
<dbReference type="AlphaFoldDB" id="A0A3N3ZTH6"/>
<gene>
    <name evidence="1" type="ORF">EDL96_03945</name>
</gene>
<accession>A0A3N3ZTH6</accession>
<protein>
    <recommendedName>
        <fullName evidence="3">DNA-binding protein</fullName>
    </recommendedName>
</protein>